<keyword evidence="2" id="KW-1185">Reference proteome</keyword>
<proteinExistence type="predicted"/>
<dbReference type="EMBL" id="JACAGB010000008">
    <property type="protein sequence ID" value="KAF6346948.1"/>
    <property type="molecule type" value="Genomic_DNA"/>
</dbReference>
<evidence type="ECO:0000313" key="2">
    <source>
        <dbReference type="Proteomes" id="UP000558488"/>
    </source>
</evidence>
<comment type="caution">
    <text evidence="1">The sequence shown here is derived from an EMBL/GenBank/DDBJ whole genome shotgun (WGS) entry which is preliminary data.</text>
</comment>
<gene>
    <name evidence="1" type="ORF">mPipKuh1_010675</name>
</gene>
<dbReference type="AlphaFoldDB" id="A0A7J7XBS0"/>
<protein>
    <submittedName>
        <fullName evidence="1">Uncharacterized protein</fullName>
    </submittedName>
</protein>
<reference evidence="1 2" key="1">
    <citation type="journal article" date="2020" name="Nature">
        <title>Six reference-quality genomes reveal evolution of bat adaptations.</title>
        <authorList>
            <person name="Jebb D."/>
            <person name="Huang Z."/>
            <person name="Pippel M."/>
            <person name="Hughes G.M."/>
            <person name="Lavrichenko K."/>
            <person name="Devanna P."/>
            <person name="Winkler S."/>
            <person name="Jermiin L.S."/>
            <person name="Skirmuntt E.C."/>
            <person name="Katzourakis A."/>
            <person name="Burkitt-Gray L."/>
            <person name="Ray D.A."/>
            <person name="Sullivan K.A.M."/>
            <person name="Roscito J.G."/>
            <person name="Kirilenko B.M."/>
            <person name="Davalos L.M."/>
            <person name="Corthals A.P."/>
            <person name="Power M.L."/>
            <person name="Jones G."/>
            <person name="Ransome R.D."/>
            <person name="Dechmann D.K.N."/>
            <person name="Locatelli A.G."/>
            <person name="Puechmaille S.J."/>
            <person name="Fedrigo O."/>
            <person name="Jarvis E.D."/>
            <person name="Hiller M."/>
            <person name="Vernes S.C."/>
            <person name="Myers E.W."/>
            <person name="Teeling E.C."/>
        </authorList>
    </citation>
    <scope>NUCLEOTIDE SEQUENCE [LARGE SCALE GENOMIC DNA]</scope>
    <source>
        <strain evidence="1">MPipKuh1</strain>
        <tissue evidence="1">Flight muscle</tissue>
    </source>
</reference>
<organism evidence="1 2">
    <name type="scientific">Pipistrellus kuhlii</name>
    <name type="common">Kuhl's pipistrelle</name>
    <dbReference type="NCBI Taxonomy" id="59472"/>
    <lineage>
        <taxon>Eukaryota</taxon>
        <taxon>Metazoa</taxon>
        <taxon>Chordata</taxon>
        <taxon>Craniata</taxon>
        <taxon>Vertebrata</taxon>
        <taxon>Euteleostomi</taxon>
        <taxon>Mammalia</taxon>
        <taxon>Eutheria</taxon>
        <taxon>Laurasiatheria</taxon>
        <taxon>Chiroptera</taxon>
        <taxon>Yangochiroptera</taxon>
        <taxon>Vespertilionidae</taxon>
        <taxon>Pipistrellus</taxon>
    </lineage>
</organism>
<name>A0A7J7XBS0_PIPKU</name>
<evidence type="ECO:0000313" key="1">
    <source>
        <dbReference type="EMBL" id="KAF6346948.1"/>
    </source>
</evidence>
<sequence length="133" mass="13938">MSQRESQADPGGTEQRIQTELRGDMAVLSGCGWECQGPSPPSAHSVHRPARWGGGWLVVASQGADSTLTPLVCEAQRGCPAAANPTQGGQSQLVFSRSTLLTLVAMTTLGAFQNDIQVPLASSRRAGVCSREC</sequence>
<dbReference type="Proteomes" id="UP000558488">
    <property type="component" value="Unassembled WGS sequence"/>
</dbReference>
<accession>A0A7J7XBS0</accession>